<sequence>MAKILSEWFDIASWKKFRQSNPVGFDCRDNGGQVVWRKEAEIQFFVSH</sequence>
<proteinExistence type="predicted"/>
<name>A0A845U7H4_9PROT</name>
<organism evidence="1">
    <name type="scientific">Acidithiobacillus ferrianus</name>
    <dbReference type="NCBI Taxonomy" id="2678518"/>
    <lineage>
        <taxon>Bacteria</taxon>
        <taxon>Pseudomonadati</taxon>
        <taxon>Pseudomonadota</taxon>
        <taxon>Acidithiobacillia</taxon>
        <taxon>Acidithiobacillales</taxon>
        <taxon>Acidithiobacillaceae</taxon>
        <taxon>Acidithiobacillus</taxon>
    </lineage>
</organism>
<dbReference type="AlphaFoldDB" id="A0A845U7H4"/>
<reference evidence="1" key="1">
    <citation type="submission" date="2019-11" db="EMBL/GenBank/DDBJ databases">
        <title>Acidithiobacillus ferrianus sp. nov.: a facultatively anaerobic and extremely acidophilic chemolithoautotroph.</title>
        <authorList>
            <person name="Norris P.R."/>
            <person name="Falagan C."/>
            <person name="Moya-Beltran A."/>
            <person name="Castro M."/>
            <person name="Quatrini R."/>
            <person name="Johnson D.B."/>
        </authorList>
    </citation>
    <scope>NUCLEOTIDE SEQUENCE [LARGE SCALE GENOMIC DNA]</scope>
    <source>
        <strain evidence="1">MG</strain>
    </source>
</reference>
<protein>
    <submittedName>
        <fullName evidence="1">Uncharacterized protein</fullName>
    </submittedName>
</protein>
<dbReference type="EMBL" id="WNJL01000037">
    <property type="protein sequence ID" value="NDU43622.1"/>
    <property type="molecule type" value="Genomic_DNA"/>
</dbReference>
<evidence type="ECO:0000313" key="1">
    <source>
        <dbReference type="EMBL" id="NDU43622.1"/>
    </source>
</evidence>
<dbReference type="RefSeq" id="WP_163098793.1">
    <property type="nucleotide sequence ID" value="NZ_CP127523.1"/>
</dbReference>
<accession>A0A845U7H4</accession>
<comment type="caution">
    <text evidence="1">The sequence shown here is derived from an EMBL/GenBank/DDBJ whole genome shotgun (WGS) entry which is preliminary data.</text>
</comment>
<gene>
    <name evidence="1" type="ORF">GL267_13620</name>
</gene>